<evidence type="ECO:0008006" key="2">
    <source>
        <dbReference type="Google" id="ProtNLM"/>
    </source>
</evidence>
<accession>A0A382V5C8</accession>
<dbReference type="Gene3D" id="3.40.50.850">
    <property type="entry name" value="Isochorismatase-like"/>
    <property type="match status" value="1"/>
</dbReference>
<proteinExistence type="predicted"/>
<dbReference type="InterPro" id="IPR036380">
    <property type="entry name" value="Isochorismatase-like_sf"/>
</dbReference>
<feature type="non-terminal residue" evidence="1">
    <location>
        <position position="183"/>
    </location>
</feature>
<dbReference type="EMBL" id="UINC01149017">
    <property type="protein sequence ID" value="SVD41225.1"/>
    <property type="molecule type" value="Genomic_DNA"/>
</dbReference>
<evidence type="ECO:0000313" key="1">
    <source>
        <dbReference type="EMBL" id="SVD41225.1"/>
    </source>
</evidence>
<name>A0A382V5C8_9ZZZZ</name>
<gene>
    <name evidence="1" type="ORF">METZ01_LOCUS394079</name>
</gene>
<organism evidence="1">
    <name type="scientific">marine metagenome</name>
    <dbReference type="NCBI Taxonomy" id="408172"/>
    <lineage>
        <taxon>unclassified sequences</taxon>
        <taxon>metagenomes</taxon>
        <taxon>ecological metagenomes</taxon>
    </lineage>
</organism>
<dbReference type="AlphaFoldDB" id="A0A382V5C8"/>
<reference evidence="1" key="1">
    <citation type="submission" date="2018-05" db="EMBL/GenBank/DDBJ databases">
        <authorList>
            <person name="Lanie J.A."/>
            <person name="Ng W.-L."/>
            <person name="Kazmierczak K.M."/>
            <person name="Andrzejewski T.M."/>
            <person name="Davidsen T.M."/>
            <person name="Wayne K.J."/>
            <person name="Tettelin H."/>
            <person name="Glass J.I."/>
            <person name="Rusch D."/>
            <person name="Podicherti R."/>
            <person name="Tsui H.-C.T."/>
            <person name="Winkler M.E."/>
        </authorList>
    </citation>
    <scope>NUCLEOTIDE SEQUENCE</scope>
</reference>
<sequence length="183" mass="20363">MATLDLSVRYFQDSTPEGVPCREENFIRREVEMALPLRQTALVLVDVWDNHFIESWLERAGRLTQLSVVPVLAKAREVGMTVVHAPSPPIAETYEQLKRHTPASPSPVTDWPPAEFRARVGEYAAFRGPRSQPPGIPDIPELGLSPLVEVLEEEFVVATGQQLHELAGEQGIMHLIYAGFATN</sequence>
<protein>
    <recommendedName>
        <fullName evidence="2">Isochorismatase-like domain-containing protein</fullName>
    </recommendedName>
</protein>